<reference evidence="8 9" key="1">
    <citation type="submission" date="2022-08" db="EMBL/GenBank/DDBJ databases">
        <title>Paenibacillus endoradicis sp. nov., Paenibacillus radicibacter sp. nov and Paenibacillus pararadicis sp. nov., three cold-adapted plant growth-promoting bacteria isolated from root of Larix gmelinii in Great Khingan.</title>
        <authorList>
            <person name="Xue H."/>
        </authorList>
    </citation>
    <scope>NUCLEOTIDE SEQUENCE [LARGE SCALE GENOMIC DNA]</scope>
    <source>
        <strain evidence="8 9">N5-1-1-5</strain>
    </source>
</reference>
<keyword evidence="9" id="KW-1185">Reference proteome</keyword>
<feature type="transmembrane region" description="Helical" evidence="6">
    <location>
        <begin position="12"/>
        <end position="32"/>
    </location>
</feature>
<dbReference type="PANTHER" id="PTHR36115">
    <property type="entry name" value="PROLINE-RICH ANTIGEN HOMOLOG-RELATED"/>
    <property type="match status" value="1"/>
</dbReference>
<dbReference type="InterPro" id="IPR010432">
    <property type="entry name" value="RDD"/>
</dbReference>
<comment type="subcellular location">
    <subcellularLocation>
        <location evidence="1">Cell membrane</location>
        <topology evidence="1">Multi-pass membrane protein</topology>
    </subcellularLocation>
</comment>
<evidence type="ECO:0000256" key="5">
    <source>
        <dbReference type="ARBA" id="ARBA00023136"/>
    </source>
</evidence>
<name>A0ABT1YLK4_9BACL</name>
<feature type="transmembrane region" description="Helical" evidence="6">
    <location>
        <begin position="44"/>
        <end position="62"/>
    </location>
</feature>
<gene>
    <name evidence="8" type="ORF">NV381_22165</name>
</gene>
<protein>
    <submittedName>
        <fullName evidence="8">RDD family protein</fullName>
    </submittedName>
</protein>
<sequence length="139" mass="15871">MKRSNLFSRILANVIDLFITAFLLPFGIVHIFSMRLPIQDGYRTPLVIIFVFLFYWAYSAIFESSKYKGTVGKIILSIVVMDLEGNKLTFGKASKRFLGKIVTTLTLLIGYLIAFGPYKQTLHDKIANTNVYDKVQSEY</sequence>
<evidence type="ECO:0000256" key="4">
    <source>
        <dbReference type="ARBA" id="ARBA00022989"/>
    </source>
</evidence>
<proteinExistence type="predicted"/>
<organism evidence="8 9">
    <name type="scientific">Paenibacillus radicis</name>
    <name type="common">ex Xue et al. 2023</name>
    <dbReference type="NCBI Taxonomy" id="2972489"/>
    <lineage>
        <taxon>Bacteria</taxon>
        <taxon>Bacillati</taxon>
        <taxon>Bacillota</taxon>
        <taxon>Bacilli</taxon>
        <taxon>Bacillales</taxon>
        <taxon>Paenibacillaceae</taxon>
        <taxon>Paenibacillus</taxon>
    </lineage>
</organism>
<evidence type="ECO:0000259" key="7">
    <source>
        <dbReference type="Pfam" id="PF06271"/>
    </source>
</evidence>
<comment type="caution">
    <text evidence="8">The sequence shown here is derived from an EMBL/GenBank/DDBJ whole genome shotgun (WGS) entry which is preliminary data.</text>
</comment>
<evidence type="ECO:0000313" key="9">
    <source>
        <dbReference type="Proteomes" id="UP001300012"/>
    </source>
</evidence>
<evidence type="ECO:0000256" key="3">
    <source>
        <dbReference type="ARBA" id="ARBA00022692"/>
    </source>
</evidence>
<feature type="transmembrane region" description="Helical" evidence="6">
    <location>
        <begin position="97"/>
        <end position="118"/>
    </location>
</feature>
<dbReference type="Pfam" id="PF06271">
    <property type="entry name" value="RDD"/>
    <property type="match status" value="1"/>
</dbReference>
<keyword evidence="2" id="KW-1003">Cell membrane</keyword>
<dbReference type="Proteomes" id="UP001300012">
    <property type="component" value="Unassembled WGS sequence"/>
</dbReference>
<dbReference type="PANTHER" id="PTHR36115:SF6">
    <property type="entry name" value="PROLINE-RICH ANTIGEN HOMOLOG"/>
    <property type="match status" value="1"/>
</dbReference>
<dbReference type="InterPro" id="IPR051791">
    <property type="entry name" value="Pra-immunoreactive"/>
</dbReference>
<keyword evidence="3 6" id="KW-0812">Transmembrane</keyword>
<feature type="domain" description="RDD" evidence="7">
    <location>
        <begin position="5"/>
        <end position="128"/>
    </location>
</feature>
<evidence type="ECO:0000256" key="2">
    <source>
        <dbReference type="ARBA" id="ARBA00022475"/>
    </source>
</evidence>
<evidence type="ECO:0000256" key="6">
    <source>
        <dbReference type="SAM" id="Phobius"/>
    </source>
</evidence>
<evidence type="ECO:0000256" key="1">
    <source>
        <dbReference type="ARBA" id="ARBA00004651"/>
    </source>
</evidence>
<keyword evidence="4 6" id="KW-1133">Transmembrane helix</keyword>
<dbReference type="EMBL" id="JANQBD010000017">
    <property type="protein sequence ID" value="MCR8633897.1"/>
    <property type="molecule type" value="Genomic_DNA"/>
</dbReference>
<keyword evidence="5 6" id="KW-0472">Membrane</keyword>
<accession>A0ABT1YLK4</accession>
<evidence type="ECO:0000313" key="8">
    <source>
        <dbReference type="EMBL" id="MCR8633897.1"/>
    </source>
</evidence>
<dbReference type="RefSeq" id="WP_258215469.1">
    <property type="nucleotide sequence ID" value="NZ_JANQBD010000017.1"/>
</dbReference>